<protein>
    <submittedName>
        <fullName evidence="3">Uncharacterized protein</fullName>
    </submittedName>
</protein>
<dbReference type="SUPFAM" id="SSF53756">
    <property type="entry name" value="UDP-Glycosyltransferase/glycogen phosphorylase"/>
    <property type="match status" value="1"/>
</dbReference>
<dbReference type="Gene3D" id="3.40.50.2000">
    <property type="entry name" value="Glycogen Phosphorylase B"/>
    <property type="match status" value="2"/>
</dbReference>
<sequence>MGGSHISALKLIGALDRKKYRPLIVLHDDRGQFADFLRAEGVAFEHAPTPWHLAPASRAETIGKMMGAPKALASLARYLQQREVRIVHTNEGPMHVTWGPAARLAGRKLLWHHRSSPRAKGLRFLAPLLAHRVASVSRFAAPRPGVFSAAGRCTVVHSPFDTDAPKADRVVSRTDAIKELGIAAETPILGYFGNMVTRKRPLLFVETIAAINRRRPNNPAIGLLFGSPLEDGLYQAVIARAAELGVSDHIRMMGFRHPSEPWMAACDALLVTAVDEPFGRTLIEAMLLETPVIAANSGGNPEAIEDGENGLIVPPDDPESFAEAALALIDDPARAKRIAVTAHEQALSRFGVERHCAQISAIYDQLLADAA</sequence>
<dbReference type="CDD" id="cd03801">
    <property type="entry name" value="GT4_PimA-like"/>
    <property type="match status" value="1"/>
</dbReference>
<organism evidence="3 4">
    <name type="scientific">Tardibacter chloracetimidivorans</name>
    <dbReference type="NCBI Taxonomy" id="1921510"/>
    <lineage>
        <taxon>Bacteria</taxon>
        <taxon>Pseudomonadati</taxon>
        <taxon>Pseudomonadota</taxon>
        <taxon>Alphaproteobacteria</taxon>
        <taxon>Sphingomonadales</taxon>
        <taxon>Sphingomonadaceae</taxon>
        <taxon>Tardibacter</taxon>
    </lineage>
</organism>
<evidence type="ECO:0000313" key="3">
    <source>
        <dbReference type="EMBL" id="API60917.1"/>
    </source>
</evidence>
<proteinExistence type="predicted"/>
<dbReference type="Proteomes" id="UP000182063">
    <property type="component" value="Chromosome"/>
</dbReference>
<evidence type="ECO:0000256" key="1">
    <source>
        <dbReference type="ARBA" id="ARBA00022676"/>
    </source>
</evidence>
<reference evidence="4" key="1">
    <citation type="submission" date="2016-11" db="EMBL/GenBank/DDBJ databases">
        <title>Complete Genome Sequence of alachlor-degrading Sphingomonas sp. strain JJ-A5.</title>
        <authorList>
            <person name="Lee H."/>
            <person name="Ka J.-O."/>
        </authorList>
    </citation>
    <scope>NUCLEOTIDE SEQUENCE [LARGE SCALE GENOMIC DNA]</scope>
    <source>
        <strain evidence="4">JJ-A5</strain>
    </source>
</reference>
<dbReference type="PANTHER" id="PTHR12526">
    <property type="entry name" value="GLYCOSYLTRANSFERASE"/>
    <property type="match status" value="1"/>
</dbReference>
<dbReference type="KEGG" id="sphj:BSL82_03115"/>
<dbReference type="STRING" id="1921510.BSL82_03115"/>
<dbReference type="AlphaFoldDB" id="A0A1L3ZZ64"/>
<accession>A0A1L3ZZ64</accession>
<dbReference type="GO" id="GO:0016757">
    <property type="term" value="F:glycosyltransferase activity"/>
    <property type="evidence" value="ECO:0007669"/>
    <property type="project" value="UniProtKB-KW"/>
</dbReference>
<dbReference type="Pfam" id="PF13692">
    <property type="entry name" value="Glyco_trans_1_4"/>
    <property type="match status" value="1"/>
</dbReference>
<keyword evidence="4" id="KW-1185">Reference proteome</keyword>
<evidence type="ECO:0000313" key="4">
    <source>
        <dbReference type="Proteomes" id="UP000182063"/>
    </source>
</evidence>
<keyword evidence="1" id="KW-0328">Glycosyltransferase</keyword>
<dbReference type="PANTHER" id="PTHR12526:SF510">
    <property type="entry name" value="D-INOSITOL 3-PHOSPHATE GLYCOSYLTRANSFERASE"/>
    <property type="match status" value="1"/>
</dbReference>
<keyword evidence="2" id="KW-0808">Transferase</keyword>
<evidence type="ECO:0000256" key="2">
    <source>
        <dbReference type="ARBA" id="ARBA00022679"/>
    </source>
</evidence>
<name>A0A1L3ZZ64_9SPHN</name>
<dbReference type="EMBL" id="CP018221">
    <property type="protein sequence ID" value="API60917.1"/>
    <property type="molecule type" value="Genomic_DNA"/>
</dbReference>
<gene>
    <name evidence="3" type="ORF">BSL82_03115</name>
</gene>